<name>A0A9P5X145_9AGAR</name>
<reference evidence="1" key="1">
    <citation type="submission" date="2020-11" db="EMBL/GenBank/DDBJ databases">
        <authorList>
            <consortium name="DOE Joint Genome Institute"/>
            <person name="Ahrendt S."/>
            <person name="Riley R."/>
            <person name="Andreopoulos W."/>
            <person name="Labutti K."/>
            <person name="Pangilinan J."/>
            <person name="Ruiz-Duenas F.J."/>
            <person name="Barrasa J.M."/>
            <person name="Sanchez-Garcia M."/>
            <person name="Camarero S."/>
            <person name="Miyauchi S."/>
            <person name="Serrano A."/>
            <person name="Linde D."/>
            <person name="Babiker R."/>
            <person name="Drula E."/>
            <person name="Ayuso-Fernandez I."/>
            <person name="Pacheco R."/>
            <person name="Padilla G."/>
            <person name="Ferreira P."/>
            <person name="Barriuso J."/>
            <person name="Kellner H."/>
            <person name="Castanera R."/>
            <person name="Alfaro M."/>
            <person name="Ramirez L."/>
            <person name="Pisabarro A.G."/>
            <person name="Kuo A."/>
            <person name="Tritt A."/>
            <person name="Lipzen A."/>
            <person name="He G."/>
            <person name="Yan M."/>
            <person name="Ng V."/>
            <person name="Cullen D."/>
            <person name="Martin F."/>
            <person name="Rosso M.-N."/>
            <person name="Henrissat B."/>
            <person name="Hibbett D."/>
            <person name="Martinez A.T."/>
            <person name="Grigoriev I.V."/>
        </authorList>
    </citation>
    <scope>NUCLEOTIDE SEQUENCE</scope>
    <source>
        <strain evidence="1">MF-IS2</strain>
    </source>
</reference>
<dbReference type="EMBL" id="MU151553">
    <property type="protein sequence ID" value="KAF9442878.1"/>
    <property type="molecule type" value="Genomic_DNA"/>
</dbReference>
<evidence type="ECO:0000313" key="1">
    <source>
        <dbReference type="EMBL" id="KAF9442878.1"/>
    </source>
</evidence>
<comment type="caution">
    <text evidence="1">The sequence shown here is derived from an EMBL/GenBank/DDBJ whole genome shotgun (WGS) entry which is preliminary data.</text>
</comment>
<dbReference type="Proteomes" id="UP000807342">
    <property type="component" value="Unassembled WGS sequence"/>
</dbReference>
<dbReference type="AlphaFoldDB" id="A0A9P5X145"/>
<organism evidence="1 2">
    <name type="scientific">Macrolepiota fuliginosa MF-IS2</name>
    <dbReference type="NCBI Taxonomy" id="1400762"/>
    <lineage>
        <taxon>Eukaryota</taxon>
        <taxon>Fungi</taxon>
        <taxon>Dikarya</taxon>
        <taxon>Basidiomycota</taxon>
        <taxon>Agaricomycotina</taxon>
        <taxon>Agaricomycetes</taxon>
        <taxon>Agaricomycetidae</taxon>
        <taxon>Agaricales</taxon>
        <taxon>Agaricineae</taxon>
        <taxon>Agaricaceae</taxon>
        <taxon>Macrolepiota</taxon>
    </lineage>
</organism>
<protein>
    <submittedName>
        <fullName evidence="1">Uncharacterized protein</fullName>
    </submittedName>
</protein>
<dbReference type="OrthoDB" id="343114at2759"/>
<sequence>MNFVQVDEAGKNIDTSAPIEVDDDEGTSVYDELSPMEELTNSITWFGMWSQNNTITDSNEHDNLMNNIKKLVELFKLIPAPHCCPPPPPPCAHLHQVDALPCPHLHVEDALPPPPCQCPHCDDKEIPMIPTHVFNEAALQTLAPSHEASSPPPLPAAVASIPTDSPCGQPSYAGAVAKNLNPAAPPFVCGPPCAPVQPPAQAQQPISSKRSKQLFYVMCGPSQHQFFIEAPSIPKDTSLLSMVKMANTALVHAKSTL</sequence>
<keyword evidence="2" id="KW-1185">Reference proteome</keyword>
<accession>A0A9P5X145</accession>
<gene>
    <name evidence="1" type="ORF">P691DRAFT_788870</name>
</gene>
<proteinExistence type="predicted"/>
<evidence type="ECO:0000313" key="2">
    <source>
        <dbReference type="Proteomes" id="UP000807342"/>
    </source>
</evidence>